<feature type="chain" id="PRO_5024395387" evidence="1">
    <location>
        <begin position="25"/>
        <end position="295"/>
    </location>
</feature>
<evidence type="ECO:0000313" key="4">
    <source>
        <dbReference type="Proteomes" id="UP000307430"/>
    </source>
</evidence>
<dbReference type="AlphaFoldDB" id="A0A5R9LN28"/>
<dbReference type="InterPro" id="IPR007210">
    <property type="entry name" value="ABC_Gly_betaine_transp_sub-bd"/>
</dbReference>
<dbReference type="Proteomes" id="UP000307430">
    <property type="component" value="Unassembled WGS sequence"/>
</dbReference>
<evidence type="ECO:0000256" key="1">
    <source>
        <dbReference type="SAM" id="SignalP"/>
    </source>
</evidence>
<dbReference type="Gene3D" id="3.40.190.10">
    <property type="entry name" value="Periplasmic binding protein-like II"/>
    <property type="match status" value="1"/>
</dbReference>
<organism evidence="3 4">
    <name type="scientific">Klebsiella indica</name>
    <dbReference type="NCBI Taxonomy" id="2582917"/>
    <lineage>
        <taxon>Bacteria</taxon>
        <taxon>Pseudomonadati</taxon>
        <taxon>Pseudomonadota</taxon>
        <taxon>Gammaproteobacteria</taxon>
        <taxon>Enterobacterales</taxon>
        <taxon>Enterobacteriaceae</taxon>
        <taxon>Klebsiella/Raoultella group</taxon>
        <taxon>Klebsiella</taxon>
    </lineage>
</organism>
<dbReference type="Pfam" id="PF04069">
    <property type="entry name" value="OpuAC"/>
    <property type="match status" value="1"/>
</dbReference>
<comment type="caution">
    <text evidence="3">The sequence shown here is derived from an EMBL/GenBank/DDBJ whole genome shotgun (WGS) entry which is preliminary data.</text>
</comment>
<evidence type="ECO:0000313" key="3">
    <source>
        <dbReference type="EMBL" id="TLV22932.1"/>
    </source>
</evidence>
<keyword evidence="1" id="KW-0732">Signal</keyword>
<protein>
    <submittedName>
        <fullName evidence="3">ABC transporter substrate-binding protein</fullName>
    </submittedName>
</protein>
<reference evidence="3 4" key="1">
    <citation type="submission" date="2019-05" db="EMBL/GenBank/DDBJ databases">
        <title>Genome sequence of Klebsiella sp strain TOUT106.</title>
        <authorList>
            <person name="Rahi P."/>
            <person name="Chaudhari D."/>
        </authorList>
    </citation>
    <scope>NUCLEOTIDE SEQUENCE [LARGE SCALE GENOMIC DNA]</scope>
    <source>
        <strain evidence="3 4">TOUT106</strain>
    </source>
</reference>
<sequence length="295" mass="31904">MNIKKRYLTLFSAAILSVASSVWAAPTTSTKVIIGSADFPESQLLATIYAGALEAKHIPVEKKLNIGSREVYIPALLDGSINVIPEYSGALLSYLDASNQAHSPEDVATVLAGKLPKNVKMLNISMAQDSDVLVVTRKTADKYNLKTIDDLKPIAGKLVLGGPAEWKTRHEGVPGLRDVYGLNFKSFKVLDVAGPLTINALKNNQIQVADLTSTAPEIQKDHFVALGDPKNLFAAQNIVPIVASNTLTPEIESTLNKISAQLTTKDLIAMNEQLAEFTNIDDVAHQWLVKHGLNK</sequence>
<feature type="domain" description="ABC-type glycine betaine transport system substrate-binding" evidence="2">
    <location>
        <begin position="31"/>
        <end position="288"/>
    </location>
</feature>
<keyword evidence="4" id="KW-1185">Reference proteome</keyword>
<dbReference type="SUPFAM" id="SSF53850">
    <property type="entry name" value="Periplasmic binding protein-like II"/>
    <property type="match status" value="1"/>
</dbReference>
<evidence type="ECO:0000259" key="2">
    <source>
        <dbReference type="Pfam" id="PF04069"/>
    </source>
</evidence>
<dbReference type="CDD" id="cd13606">
    <property type="entry name" value="PBP2_ProX_like"/>
    <property type="match status" value="1"/>
</dbReference>
<accession>A0A5R9LN28</accession>
<dbReference type="GO" id="GO:0022857">
    <property type="term" value="F:transmembrane transporter activity"/>
    <property type="evidence" value="ECO:0007669"/>
    <property type="project" value="InterPro"/>
</dbReference>
<feature type="signal peptide" evidence="1">
    <location>
        <begin position="1"/>
        <end position="24"/>
    </location>
</feature>
<dbReference type="Gene3D" id="3.40.190.120">
    <property type="entry name" value="Osmoprotection protein (prox), domain 2"/>
    <property type="match status" value="1"/>
</dbReference>
<name>A0A5R9LN28_9ENTR</name>
<dbReference type="GO" id="GO:0043190">
    <property type="term" value="C:ATP-binding cassette (ABC) transporter complex"/>
    <property type="evidence" value="ECO:0007669"/>
    <property type="project" value="InterPro"/>
</dbReference>
<gene>
    <name evidence="3" type="ORF">FE839_02220</name>
</gene>
<dbReference type="EMBL" id="VCHQ01000003">
    <property type="protein sequence ID" value="TLV22932.1"/>
    <property type="molecule type" value="Genomic_DNA"/>
</dbReference>
<dbReference type="RefSeq" id="WP_138358705.1">
    <property type="nucleotide sequence ID" value="NZ_VCHQ01000003.1"/>
</dbReference>
<proteinExistence type="predicted"/>